<dbReference type="Proteomes" id="UP001470230">
    <property type="component" value="Unassembled WGS sequence"/>
</dbReference>
<dbReference type="InterPro" id="IPR008979">
    <property type="entry name" value="Galactose-bd-like_sf"/>
</dbReference>
<organism evidence="2 3">
    <name type="scientific">Tritrichomonas musculus</name>
    <dbReference type="NCBI Taxonomy" id="1915356"/>
    <lineage>
        <taxon>Eukaryota</taxon>
        <taxon>Metamonada</taxon>
        <taxon>Parabasalia</taxon>
        <taxon>Tritrichomonadida</taxon>
        <taxon>Tritrichomonadidae</taxon>
        <taxon>Tritrichomonas</taxon>
    </lineage>
</organism>
<name>A0ABR2KSA9_9EUKA</name>
<dbReference type="Pfam" id="PF07707">
    <property type="entry name" value="BACK"/>
    <property type="match status" value="1"/>
</dbReference>
<keyword evidence="3" id="KW-1185">Reference proteome</keyword>
<dbReference type="SUPFAM" id="SSF49785">
    <property type="entry name" value="Galactose-binding domain-like"/>
    <property type="match status" value="1"/>
</dbReference>
<dbReference type="InterPro" id="IPR011705">
    <property type="entry name" value="BACK"/>
</dbReference>
<dbReference type="InterPro" id="IPR000210">
    <property type="entry name" value="BTB/POZ_dom"/>
</dbReference>
<dbReference type="Gene3D" id="3.30.710.10">
    <property type="entry name" value="Potassium Channel Kv1.1, Chain A"/>
    <property type="match status" value="1"/>
</dbReference>
<reference evidence="2 3" key="1">
    <citation type="submission" date="2024-04" db="EMBL/GenBank/DDBJ databases">
        <title>Tritrichomonas musculus Genome.</title>
        <authorList>
            <person name="Alves-Ferreira E."/>
            <person name="Grigg M."/>
            <person name="Lorenzi H."/>
            <person name="Galac M."/>
        </authorList>
    </citation>
    <scope>NUCLEOTIDE SEQUENCE [LARGE SCALE GENOMIC DNA]</scope>
    <source>
        <strain evidence="2 3">EAF2021</strain>
    </source>
</reference>
<sequence length="516" mass="59805">MFNQELPPDLVASDNQDDIMIYDAHSSDSFQEDHRRPPLFFVQDDDNPYVDNYPKENNLLPKSQGKSNQNVINQKDGNDNVNIIDMYLDNSNDPYMDNFNPKFFSLSALGLTNVSQLPLVDDFAFIVGNKEYHCNKFLASYLSPAITRLLLTDINADRFVIDIEDDDNFFESIISLIKGDIIQITDENVTFLILIAKILENDEMVESFSAHISSLHEGNAIETYLQRLKYNLDTTQIVEYIASNFTKFRFDSLIKLNPSQFAEIAGSESLRIKDEESFFRTLCDYIDENGQESRFLLGYVNLPCLNEEMIPLFLQMITPDSINGLIWDQICERLKLEVNLKPKKKKKVKIDPNIEMEKDKQFDGILSRLKNKSNIRKNVKITASSFKEDNMYILTDRSQEGYWSSYNLPNSWIKFYFKNKSIKLEEYSLETADLPPESGHMISWVLEASNDDQNWKTLDTQYNYCLHEGNKAASTFPCDKLGFYRYFRIKQCGLNDMGDDTMILKAVEFFGRVKNQ</sequence>
<feature type="domain" description="BTB" evidence="1">
    <location>
        <begin position="121"/>
        <end position="186"/>
    </location>
</feature>
<evidence type="ECO:0000259" key="1">
    <source>
        <dbReference type="PROSITE" id="PS50097"/>
    </source>
</evidence>
<dbReference type="SUPFAM" id="SSF54695">
    <property type="entry name" value="POZ domain"/>
    <property type="match status" value="1"/>
</dbReference>
<evidence type="ECO:0000313" key="2">
    <source>
        <dbReference type="EMBL" id="KAK8894022.1"/>
    </source>
</evidence>
<dbReference type="PROSITE" id="PS50097">
    <property type="entry name" value="BTB"/>
    <property type="match status" value="1"/>
</dbReference>
<gene>
    <name evidence="2" type="ORF">M9Y10_022454</name>
</gene>
<evidence type="ECO:0000313" key="3">
    <source>
        <dbReference type="Proteomes" id="UP001470230"/>
    </source>
</evidence>
<accession>A0ABR2KSA9</accession>
<proteinExistence type="predicted"/>
<dbReference type="Gene3D" id="2.60.120.260">
    <property type="entry name" value="Galactose-binding domain-like"/>
    <property type="match status" value="1"/>
</dbReference>
<protein>
    <recommendedName>
        <fullName evidence="1">BTB domain-containing protein</fullName>
    </recommendedName>
</protein>
<dbReference type="EMBL" id="JAPFFF010000003">
    <property type="protein sequence ID" value="KAK8894022.1"/>
    <property type="molecule type" value="Genomic_DNA"/>
</dbReference>
<dbReference type="InterPro" id="IPR011333">
    <property type="entry name" value="SKP1/BTB/POZ_sf"/>
</dbReference>
<comment type="caution">
    <text evidence="2">The sequence shown here is derived from an EMBL/GenBank/DDBJ whole genome shotgun (WGS) entry which is preliminary data.</text>
</comment>